<evidence type="ECO:0008006" key="3">
    <source>
        <dbReference type="Google" id="ProtNLM"/>
    </source>
</evidence>
<dbReference type="PANTHER" id="PTHR21525:SF9">
    <property type="entry name" value="CHANNEL_COLICIN DOMAIN-CONTAINING PROTEIN"/>
    <property type="match status" value="1"/>
</dbReference>
<sequence>MFQSGSVWTGLISGGLSQIQDTNALAQGQMKTKEYAVQTVENVTGAVGIMAGVEYGAMLGSTVLPGFGTAVGAVLGGLVGSSVGRSVGHRAGDALVNNRMVQSTLQPMQQPQQNQ</sequence>
<dbReference type="PANTHER" id="PTHR21525">
    <property type="entry name" value="MOTILE SPERM PROTEIN"/>
    <property type="match status" value="1"/>
</dbReference>
<gene>
    <name evidence="1" type="ORF">ACEU3E_20480</name>
</gene>
<name>A0ABV4V7A5_9BACL</name>
<dbReference type="EMBL" id="JBHDLN010000010">
    <property type="protein sequence ID" value="MFB0844570.1"/>
    <property type="molecule type" value="Genomic_DNA"/>
</dbReference>
<reference evidence="1 2" key="1">
    <citation type="submission" date="2024-09" db="EMBL/GenBank/DDBJ databases">
        <authorList>
            <person name="Makale K.P.P."/>
            <person name="Makhzoum A."/>
            <person name="Rantong G."/>
            <person name="Rahube T.O."/>
        </authorList>
    </citation>
    <scope>NUCLEOTIDE SEQUENCE [LARGE SCALE GENOMIC DNA]</scope>
    <source>
        <strain evidence="1 2">KM_D13</strain>
    </source>
</reference>
<protein>
    <recommendedName>
        <fullName evidence="3">Glycine zipper domain-containing protein</fullName>
    </recommendedName>
</protein>
<proteinExistence type="predicted"/>
<keyword evidence="2" id="KW-1185">Reference proteome</keyword>
<organism evidence="1 2">
    <name type="scientific">Paenibacillus oleatilyticus</name>
    <dbReference type="NCBI Taxonomy" id="2594886"/>
    <lineage>
        <taxon>Bacteria</taxon>
        <taxon>Bacillati</taxon>
        <taxon>Bacillota</taxon>
        <taxon>Bacilli</taxon>
        <taxon>Bacillales</taxon>
        <taxon>Paenibacillaceae</taxon>
        <taxon>Paenibacillus</taxon>
    </lineage>
</organism>
<dbReference type="RefSeq" id="WP_373954653.1">
    <property type="nucleotide sequence ID" value="NZ_JBHDLN010000010.1"/>
</dbReference>
<comment type="caution">
    <text evidence="1">The sequence shown here is derived from an EMBL/GenBank/DDBJ whole genome shotgun (WGS) entry which is preliminary data.</text>
</comment>
<evidence type="ECO:0000313" key="1">
    <source>
        <dbReference type="EMBL" id="MFB0844570.1"/>
    </source>
</evidence>
<dbReference type="Proteomes" id="UP001575622">
    <property type="component" value="Unassembled WGS sequence"/>
</dbReference>
<accession>A0ABV4V7A5</accession>
<evidence type="ECO:0000313" key="2">
    <source>
        <dbReference type="Proteomes" id="UP001575622"/>
    </source>
</evidence>